<dbReference type="GO" id="GO:0004103">
    <property type="term" value="F:choline kinase activity"/>
    <property type="evidence" value="ECO:0007669"/>
    <property type="project" value="TreeGrafter"/>
</dbReference>
<keyword evidence="1" id="KW-0418">Kinase</keyword>
<dbReference type="InterPro" id="IPR011009">
    <property type="entry name" value="Kinase-like_dom_sf"/>
</dbReference>
<dbReference type="EMBL" id="HF920637">
    <property type="protein sequence ID" value="CCV02508.1"/>
    <property type="molecule type" value="Genomic_DNA"/>
</dbReference>
<dbReference type="Gene3D" id="3.30.200.20">
    <property type="entry name" value="Phosphorylase Kinase, domain 1"/>
    <property type="match status" value="1"/>
</dbReference>
<evidence type="ECO:0000313" key="2">
    <source>
        <dbReference type="Proteomes" id="UP000114278"/>
    </source>
</evidence>
<dbReference type="GO" id="GO:0006646">
    <property type="term" value="P:phosphatidylethanolamine biosynthetic process"/>
    <property type="evidence" value="ECO:0007669"/>
    <property type="project" value="TreeGrafter"/>
</dbReference>
<accession>A0A068QKX3</accession>
<keyword evidence="2" id="KW-1185">Reference proteome</keyword>
<dbReference type="Proteomes" id="UP000114278">
    <property type="component" value="Segment"/>
</dbReference>
<keyword evidence="1" id="KW-0808">Transferase</keyword>
<protein>
    <submittedName>
        <fullName evidence="1">Choline/ ethanolamine kinase, (PKC-like)</fullName>
    </submittedName>
</protein>
<dbReference type="RefSeq" id="YP_009046750.1">
    <property type="nucleotide sequence ID" value="NC_024451.1"/>
</dbReference>
<dbReference type="Gene3D" id="3.90.1200.10">
    <property type="match status" value="1"/>
</dbReference>
<gene>
    <name evidence="1" type="primary">136L</name>
    <name evidence="1" type="ORF">IIV31_136L</name>
</gene>
<name>A0A068QKX3_9VIRU</name>
<dbReference type="GO" id="GO:0004305">
    <property type="term" value="F:ethanolamine kinase activity"/>
    <property type="evidence" value="ECO:0007669"/>
    <property type="project" value="TreeGrafter"/>
</dbReference>
<dbReference type="KEGG" id="vg:19738720"/>
<proteinExistence type="predicted"/>
<dbReference type="SUPFAM" id="SSF56112">
    <property type="entry name" value="Protein kinase-like (PK-like)"/>
    <property type="match status" value="1"/>
</dbReference>
<dbReference type="PANTHER" id="PTHR22603:SF93">
    <property type="entry name" value="RE24176P"/>
    <property type="match status" value="1"/>
</dbReference>
<sequence length="277" mass="32360">MEETNLEEKNTIIQILSSTKWKNCDRFVKIRSMSNYIYLCSYDNTKIILRIYGQLNSHCKQVLNMNEPMEIISSYIIGKNELGPQLYMIFKGGRIEEYINDSVTLRELPLEKIICPELNRVIAQKLARFHSLNVPIPNDTMKVFETTKKIFESMFEFKHSLKTNFTNVWEWCAPLLCGICNTGGMVFSHYDFSLNNILIKKTAINQTTKHDDIMFVDFEYSCYGFGESDIATYFNTWDVDTSNPLGVLPYPKPTDEIKYNFVVDYLREKEETTNELI</sequence>
<dbReference type="PANTHER" id="PTHR22603">
    <property type="entry name" value="CHOLINE/ETHANOALAMINE KINASE"/>
    <property type="match status" value="1"/>
</dbReference>
<reference evidence="1 2" key="1">
    <citation type="journal article" date="2014" name="J. Gen. Virol.">
        <title>Genome sequence of a crustacean iridovirus, IIV31, isolated from the pill bug, Armadillidium vulgare.</title>
        <authorList>
            <person name="Piegu B."/>
            <person name="Guizard S."/>
            <person name="Yeping T."/>
            <person name="Cruaud C."/>
            <person name="Asgari S."/>
            <person name="Bideshi D.K."/>
            <person name="Federici B.A."/>
            <person name="Bigot Y."/>
        </authorList>
    </citation>
    <scope>NUCLEOTIDE SEQUENCE [LARGE SCALE GENOMIC DNA]</scope>
</reference>
<dbReference type="GeneID" id="19738720"/>
<dbReference type="Pfam" id="PF01633">
    <property type="entry name" value="Choline_kinase"/>
    <property type="match status" value="1"/>
</dbReference>
<evidence type="ECO:0000313" key="1">
    <source>
        <dbReference type="EMBL" id="CCV02508.1"/>
    </source>
</evidence>
<organism evidence="1 2">
    <name type="scientific">Armadillidium vulgare iridescent virus</name>
    <dbReference type="NCBI Taxonomy" id="72201"/>
    <lineage>
        <taxon>Viruses</taxon>
        <taxon>Varidnaviria</taxon>
        <taxon>Bamfordvirae</taxon>
        <taxon>Nucleocytoviricota</taxon>
        <taxon>Megaviricetes</taxon>
        <taxon>Pimascovirales</taxon>
        <taxon>Pimascovirales incertae sedis</taxon>
        <taxon>Iridoviridae</taxon>
        <taxon>Betairidovirinae</taxon>
        <taxon>Iridovirus</taxon>
        <taxon>Iridovirus armadillidium1</taxon>
        <taxon>Invertebrate iridescent virus 31</taxon>
    </lineage>
</organism>